<accession>A0A380DZP0</accession>
<name>A0A380DZP0_STAAU</name>
<sequence>MPVGGYVRMAGDGLEEPPVEPGMNVKIKLNEENEITHIILDDHHKFQQIEAIEVKKCDFKDDLFIEGITAYDNERHHLKLLESLSLLKMVA</sequence>
<dbReference type="Proteomes" id="UP000254502">
    <property type="component" value="Unassembled WGS sequence"/>
</dbReference>
<protein>
    <submittedName>
        <fullName evidence="1">Membrane-associated zinc metalloprotease</fullName>
        <ecNumber evidence="1">3.4.24.-</ecNumber>
    </submittedName>
</protein>
<proteinExistence type="predicted"/>
<dbReference type="EMBL" id="UHAQ01000003">
    <property type="protein sequence ID" value="SUK81850.1"/>
    <property type="molecule type" value="Genomic_DNA"/>
</dbReference>
<dbReference type="GO" id="GO:0006508">
    <property type="term" value="P:proteolysis"/>
    <property type="evidence" value="ECO:0007669"/>
    <property type="project" value="UniProtKB-KW"/>
</dbReference>
<gene>
    <name evidence="1" type="ORF">NCTC5664_02235</name>
</gene>
<reference evidence="1 2" key="1">
    <citation type="submission" date="2018-06" db="EMBL/GenBank/DDBJ databases">
        <authorList>
            <consortium name="Pathogen Informatics"/>
            <person name="Doyle S."/>
        </authorList>
    </citation>
    <scope>NUCLEOTIDE SEQUENCE [LARGE SCALE GENOMIC DNA]</scope>
    <source>
        <strain evidence="1 2">NCTC5664</strain>
    </source>
</reference>
<keyword evidence="1" id="KW-0645">Protease</keyword>
<evidence type="ECO:0000313" key="1">
    <source>
        <dbReference type="EMBL" id="SUK81850.1"/>
    </source>
</evidence>
<evidence type="ECO:0000313" key="2">
    <source>
        <dbReference type="Proteomes" id="UP000254502"/>
    </source>
</evidence>
<dbReference type="EC" id="3.4.24.-" evidence="1"/>
<keyword evidence="1" id="KW-0482">Metalloprotease</keyword>
<keyword evidence="1" id="KW-0378">Hydrolase</keyword>
<dbReference type="AlphaFoldDB" id="A0A380DZP0"/>
<organism evidence="1 2">
    <name type="scientific">Staphylococcus aureus</name>
    <dbReference type="NCBI Taxonomy" id="1280"/>
    <lineage>
        <taxon>Bacteria</taxon>
        <taxon>Bacillati</taxon>
        <taxon>Bacillota</taxon>
        <taxon>Bacilli</taxon>
        <taxon>Bacillales</taxon>
        <taxon>Staphylococcaceae</taxon>
        <taxon>Staphylococcus</taxon>
    </lineage>
</organism>
<dbReference type="GO" id="GO:0008237">
    <property type="term" value="F:metallopeptidase activity"/>
    <property type="evidence" value="ECO:0007669"/>
    <property type="project" value="UniProtKB-KW"/>
</dbReference>